<name>A0A323UQJ8_RHOPL</name>
<organism evidence="1 2">
    <name type="scientific">Rhodopseudomonas palustris</name>
    <dbReference type="NCBI Taxonomy" id="1076"/>
    <lineage>
        <taxon>Bacteria</taxon>
        <taxon>Pseudomonadati</taxon>
        <taxon>Pseudomonadota</taxon>
        <taxon>Alphaproteobacteria</taxon>
        <taxon>Hyphomicrobiales</taxon>
        <taxon>Nitrobacteraceae</taxon>
        <taxon>Rhodopseudomonas</taxon>
    </lineage>
</organism>
<dbReference type="Pfam" id="PF24072">
    <property type="entry name" value="T7_gp14"/>
    <property type="match status" value="1"/>
</dbReference>
<proteinExistence type="predicted"/>
<accession>A0A323UQJ8</accession>
<dbReference type="Proteomes" id="UP000248134">
    <property type="component" value="Unassembled WGS sequence"/>
</dbReference>
<dbReference type="InterPro" id="IPR038996">
    <property type="entry name" value="Gp14"/>
</dbReference>
<dbReference type="AlphaFoldDB" id="A0A323UQJ8"/>
<evidence type="ECO:0008006" key="3">
    <source>
        <dbReference type="Google" id="ProtNLM"/>
    </source>
</evidence>
<comment type="caution">
    <text evidence="1">The sequence shown here is derived from an EMBL/GenBank/DDBJ whole genome shotgun (WGS) entry which is preliminary data.</text>
</comment>
<protein>
    <recommendedName>
        <fullName evidence="3">Internal virion protein</fullName>
    </recommendedName>
</protein>
<evidence type="ECO:0000313" key="2">
    <source>
        <dbReference type="Proteomes" id="UP000248134"/>
    </source>
</evidence>
<reference evidence="1 2" key="1">
    <citation type="submission" date="2018-06" db="EMBL/GenBank/DDBJ databases">
        <title>Draft Whole-Genome Sequence of the purple photosynthetic bacterium Rhodospeudomonas palustris XCP.</title>
        <authorList>
            <person name="Rayyan A."/>
            <person name="Meyer T.E."/>
            <person name="Kyndt J.A."/>
        </authorList>
    </citation>
    <scope>NUCLEOTIDE SEQUENCE [LARGE SCALE GENOMIC DNA]</scope>
    <source>
        <strain evidence="1 2">XCP</strain>
    </source>
</reference>
<dbReference type="EMBL" id="QKQS01000001">
    <property type="protein sequence ID" value="PZA13950.1"/>
    <property type="molecule type" value="Genomic_DNA"/>
</dbReference>
<evidence type="ECO:0000313" key="1">
    <source>
        <dbReference type="EMBL" id="PZA13950.1"/>
    </source>
</evidence>
<sequence length="171" mass="18396">MSSIGSAVVGYAAQKQAADEQNAYYARNARAAQMAAVNQYANQQNAIIQKRNEASQQVEETHIAAMKARGTALTAAGEAGVTGLSVDALIDDYYGREGRRVDSIDQNYEMDRDYMRANMESTRAQAEQRINSVRQASQPSFADAAIRIMSGVASGIGQMAKVGGATQEFAF</sequence>
<gene>
    <name evidence="1" type="ORF">DNX69_00535</name>
</gene>